<name>A0ABT5CGY9_9BACT</name>
<keyword evidence="2" id="KW-1185">Reference proteome</keyword>
<evidence type="ECO:0008006" key="3">
    <source>
        <dbReference type="Google" id="ProtNLM"/>
    </source>
</evidence>
<evidence type="ECO:0000313" key="1">
    <source>
        <dbReference type="EMBL" id="MDC0684908.1"/>
    </source>
</evidence>
<gene>
    <name evidence="1" type="ORF">POL72_44740</name>
</gene>
<sequence length="100" mass="10808">MSTLDHVKATFAAFYPNCRGVFGLHDEDQGLLDAIAGVTYDVLGWYADPTQDCIATFLGSYATPPEQVLADFAERVGKRSRIAARGSVAQQTERVGPRAS</sequence>
<dbReference type="EMBL" id="JAQNDK010000006">
    <property type="protein sequence ID" value="MDC0684908.1"/>
    <property type="molecule type" value="Genomic_DNA"/>
</dbReference>
<dbReference type="RefSeq" id="WP_272103035.1">
    <property type="nucleotide sequence ID" value="NZ_JAQNDK010000006.1"/>
</dbReference>
<evidence type="ECO:0000313" key="2">
    <source>
        <dbReference type="Proteomes" id="UP001217485"/>
    </source>
</evidence>
<dbReference type="Proteomes" id="UP001217485">
    <property type="component" value="Unassembled WGS sequence"/>
</dbReference>
<organism evidence="1 2">
    <name type="scientific">Sorangium atrum</name>
    <dbReference type="NCBI Taxonomy" id="2995308"/>
    <lineage>
        <taxon>Bacteria</taxon>
        <taxon>Pseudomonadati</taxon>
        <taxon>Myxococcota</taxon>
        <taxon>Polyangia</taxon>
        <taxon>Polyangiales</taxon>
        <taxon>Polyangiaceae</taxon>
        <taxon>Sorangium</taxon>
    </lineage>
</organism>
<proteinExistence type="predicted"/>
<protein>
    <recommendedName>
        <fullName evidence="3">CdiI immunity protein domain-containing protein</fullName>
    </recommendedName>
</protein>
<reference evidence="1 2" key="1">
    <citation type="submission" date="2023-01" db="EMBL/GenBank/DDBJ databases">
        <title>Minimal conservation of predation-associated metabolite biosynthetic gene clusters underscores biosynthetic potential of Myxococcota including descriptions for ten novel species: Archangium lansinium sp. nov., Myxococcus landrumus sp. nov., Nannocystis bai.</title>
        <authorList>
            <person name="Ahearne A."/>
            <person name="Stevens C."/>
            <person name="Dowd S."/>
        </authorList>
    </citation>
    <scope>NUCLEOTIDE SEQUENCE [LARGE SCALE GENOMIC DNA]</scope>
    <source>
        <strain evidence="1 2">WIWO2</strain>
    </source>
</reference>
<accession>A0ABT5CGY9</accession>
<comment type="caution">
    <text evidence="1">The sequence shown here is derived from an EMBL/GenBank/DDBJ whole genome shotgun (WGS) entry which is preliminary data.</text>
</comment>